<dbReference type="PATRIC" id="fig|45071.6.peg.3419"/>
<accession>A0A1E5JNW4</accession>
<reference evidence="2 3" key="1">
    <citation type="submission" date="2016-02" db="EMBL/GenBank/DDBJ databases">
        <title>Secondary metabolites in Legionella.</title>
        <authorList>
            <person name="Tobias N.J."/>
            <person name="Bode H.B."/>
        </authorList>
    </citation>
    <scope>NUCLEOTIDE SEQUENCE [LARGE SCALE GENOMIC DNA]</scope>
    <source>
        <strain evidence="2 3">DSM 19216</strain>
    </source>
</reference>
<evidence type="ECO:0000313" key="3">
    <source>
        <dbReference type="Proteomes" id="UP000095229"/>
    </source>
</evidence>
<evidence type="ECO:0000313" key="2">
    <source>
        <dbReference type="EMBL" id="OEH46212.1"/>
    </source>
</evidence>
<protein>
    <submittedName>
        <fullName evidence="2">Uncharacterized protein</fullName>
    </submittedName>
</protein>
<dbReference type="RefSeq" id="WP_058518850.1">
    <property type="nucleotide sequence ID" value="NZ_CAAAIE010000001.1"/>
</dbReference>
<sequence length="279" mass="32006">MSRIRTIKPELWTSEQVVSCSPLSRLLFIGLWSFCDDNGVHPASYIRIKAEVFPADNFSVSEIKDWINELINNGLIREYMVDSKVYWIVTGWKAHQRIDRPTYRHPLPQSDLRKIEDDSTIIRGGLSEQSLIPSHLIDESSPTEWKGMDRIGMEKDICEIEISPACVSEPKLLASTQELFKYWQTIMSHPRAVFDAKRQRKVEQAFKLGYSLVDLKKAIDGCSMTPYNMGKNDSNQVYDDISLILRDAEHIERFINNATNPPNEKQINNADNDIMSGVL</sequence>
<dbReference type="OrthoDB" id="6107855at2"/>
<name>A0A1E5JNW4_9GAMM</name>
<dbReference type="AlphaFoldDB" id="A0A1E5JNW4"/>
<feature type="compositionally biased region" description="Polar residues" evidence="1">
    <location>
        <begin position="259"/>
        <end position="271"/>
    </location>
</feature>
<organism evidence="2 3">
    <name type="scientific">Legionella parisiensis</name>
    <dbReference type="NCBI Taxonomy" id="45071"/>
    <lineage>
        <taxon>Bacteria</taxon>
        <taxon>Pseudomonadati</taxon>
        <taxon>Pseudomonadota</taxon>
        <taxon>Gammaproteobacteria</taxon>
        <taxon>Legionellales</taxon>
        <taxon>Legionellaceae</taxon>
        <taxon>Legionella</taxon>
    </lineage>
</organism>
<comment type="caution">
    <text evidence="2">The sequence shown here is derived from an EMBL/GenBank/DDBJ whole genome shotgun (WGS) entry which is preliminary data.</text>
</comment>
<evidence type="ECO:0000256" key="1">
    <source>
        <dbReference type="SAM" id="MobiDB-lite"/>
    </source>
</evidence>
<dbReference type="Proteomes" id="UP000095229">
    <property type="component" value="Unassembled WGS sequence"/>
</dbReference>
<feature type="region of interest" description="Disordered" evidence="1">
    <location>
        <begin position="259"/>
        <end position="279"/>
    </location>
</feature>
<gene>
    <name evidence="2" type="ORF">lpari_02550</name>
</gene>
<proteinExistence type="predicted"/>
<keyword evidence="3" id="KW-1185">Reference proteome</keyword>
<dbReference type="EMBL" id="LSOG01000069">
    <property type="protein sequence ID" value="OEH46212.1"/>
    <property type="molecule type" value="Genomic_DNA"/>
</dbReference>
<dbReference type="STRING" id="45071.Lpar_3167"/>